<name>A0A0D8HKX8_9ACTN</name>
<reference evidence="1 2" key="1">
    <citation type="submission" date="2015-01" db="EMBL/GenBank/DDBJ databases">
        <title>Draft genome of the acidophilic iron oxidizer Acidithrix ferrooxidans strain Py-F3.</title>
        <authorList>
            <person name="Poehlein A."/>
            <person name="Eisen S."/>
            <person name="Schloemann M."/>
            <person name="Johnson B.D."/>
            <person name="Daniel R."/>
            <person name="Muehling M."/>
        </authorList>
    </citation>
    <scope>NUCLEOTIDE SEQUENCE [LARGE SCALE GENOMIC DNA]</scope>
    <source>
        <strain evidence="1 2">Py-F3</strain>
    </source>
</reference>
<keyword evidence="2" id="KW-1185">Reference proteome</keyword>
<gene>
    <name evidence="1" type="ORF">AXFE_04510</name>
</gene>
<dbReference type="Proteomes" id="UP000032360">
    <property type="component" value="Unassembled WGS sequence"/>
</dbReference>
<protein>
    <submittedName>
        <fullName evidence="1">Uncharacterized protein</fullName>
    </submittedName>
</protein>
<evidence type="ECO:0000313" key="1">
    <source>
        <dbReference type="EMBL" id="KJF18665.1"/>
    </source>
</evidence>
<dbReference type="PATRIC" id="fig|1280514.3.peg.626"/>
<proteinExistence type="predicted"/>
<evidence type="ECO:0000313" key="2">
    <source>
        <dbReference type="Proteomes" id="UP000032360"/>
    </source>
</evidence>
<dbReference type="RefSeq" id="WP_052604254.1">
    <property type="nucleotide sequence ID" value="NZ_JXYS01000010.1"/>
</dbReference>
<comment type="caution">
    <text evidence="1">The sequence shown here is derived from an EMBL/GenBank/DDBJ whole genome shotgun (WGS) entry which is preliminary data.</text>
</comment>
<sequence>MDVDLLSLHGLGVKKAGGIEEIAKIMGLTSNQVESAFKTAQAEGLIVGARGNFMLTPSGHQHLNESYAVVFKDLRENEALNKSYERFEVINKRLLALFTAWQSVTKAGTSVPNDHSDFEYDNRIFDDLGGIHERSQPIIAAFSKEVPRFALYEERLSDAYDKVLSGQSEYVSGVRIDSYHTIWFELHEDLLRLLGRTREEN</sequence>
<dbReference type="AlphaFoldDB" id="A0A0D8HKX8"/>
<accession>A0A0D8HKX8</accession>
<dbReference type="OrthoDB" id="3568381at2"/>
<dbReference type="STRING" id="1280514.AXFE_04510"/>
<dbReference type="EMBL" id="JXYS01000010">
    <property type="protein sequence ID" value="KJF18665.1"/>
    <property type="molecule type" value="Genomic_DNA"/>
</dbReference>
<organism evidence="1 2">
    <name type="scientific">Acidithrix ferrooxidans</name>
    <dbReference type="NCBI Taxonomy" id="1280514"/>
    <lineage>
        <taxon>Bacteria</taxon>
        <taxon>Bacillati</taxon>
        <taxon>Actinomycetota</taxon>
        <taxon>Acidimicrobiia</taxon>
        <taxon>Acidimicrobiales</taxon>
        <taxon>Acidimicrobiaceae</taxon>
        <taxon>Acidithrix</taxon>
    </lineage>
</organism>